<proteinExistence type="predicted"/>
<accession>A0A8T2GI80</accession>
<gene>
    <name evidence="1" type="ORF">ISN45_At01g016960</name>
</gene>
<name>A0A8T2GI80_9BRAS</name>
<dbReference type="GO" id="GO:0005773">
    <property type="term" value="C:vacuole"/>
    <property type="evidence" value="ECO:0007669"/>
    <property type="project" value="TreeGrafter"/>
</dbReference>
<evidence type="ECO:0000313" key="2">
    <source>
        <dbReference type="Proteomes" id="UP000694240"/>
    </source>
</evidence>
<sequence>MAHISDIKLIRTDTTLDLSQKAEKGELLWLHSQECDSYDKFSPSYKSVWMMRNIIHFYNLANQAIDRAAGVDGSDGYLHSHQTSLGRSFLPLSVSEV</sequence>
<organism evidence="1 2">
    <name type="scientific">Arabidopsis thaliana x Arabidopsis arenosa</name>
    <dbReference type="NCBI Taxonomy" id="1240361"/>
    <lineage>
        <taxon>Eukaryota</taxon>
        <taxon>Viridiplantae</taxon>
        <taxon>Streptophyta</taxon>
        <taxon>Embryophyta</taxon>
        <taxon>Tracheophyta</taxon>
        <taxon>Spermatophyta</taxon>
        <taxon>Magnoliopsida</taxon>
        <taxon>eudicotyledons</taxon>
        <taxon>Gunneridae</taxon>
        <taxon>Pentapetalae</taxon>
        <taxon>rosids</taxon>
        <taxon>malvids</taxon>
        <taxon>Brassicales</taxon>
        <taxon>Brassicaceae</taxon>
        <taxon>Camelineae</taxon>
        <taxon>Arabidopsis</taxon>
    </lineage>
</organism>
<dbReference type="Proteomes" id="UP000694240">
    <property type="component" value="Chromosome 1"/>
</dbReference>
<evidence type="ECO:0000313" key="1">
    <source>
        <dbReference type="EMBL" id="KAG7646561.1"/>
    </source>
</evidence>
<comment type="caution">
    <text evidence="1">The sequence shown here is derived from an EMBL/GenBank/DDBJ whole genome shotgun (WGS) entry which is preliminary data.</text>
</comment>
<dbReference type="PANTHER" id="PTHR34892">
    <property type="entry name" value="VACUOLAR ATP SYNTHASE CATALYTIC SUBUNIT-RELATED / V-ATPASE-RELATED / VACUOLAR PROTON PUMP-LIKE PROTEIN"/>
    <property type="match status" value="1"/>
</dbReference>
<dbReference type="AlphaFoldDB" id="A0A8T2GI80"/>
<keyword evidence="2" id="KW-1185">Reference proteome</keyword>
<dbReference type="PANTHER" id="PTHR34892:SF1">
    <property type="entry name" value="VACUOLAR ATP SYNTHASE CATALYTIC SUBUNIT-RELATED _ V-ATPASE-RELATED _ VACUOLAR PROTON PUMP-RELATED"/>
    <property type="match status" value="1"/>
</dbReference>
<reference evidence="1 2" key="1">
    <citation type="submission" date="2020-12" db="EMBL/GenBank/DDBJ databases">
        <title>Concerted genomic and epigenomic changes stabilize Arabidopsis allopolyploids.</title>
        <authorList>
            <person name="Chen Z."/>
        </authorList>
    </citation>
    <scope>NUCLEOTIDE SEQUENCE [LARGE SCALE GENOMIC DNA]</scope>
    <source>
        <strain evidence="1">Allo738</strain>
        <tissue evidence="1">Leaf</tissue>
    </source>
</reference>
<dbReference type="EMBL" id="JAEFBK010000001">
    <property type="protein sequence ID" value="KAG7646561.1"/>
    <property type="molecule type" value="Genomic_DNA"/>
</dbReference>
<protein>
    <submittedName>
        <fullName evidence="1">Uncharacterized protein</fullName>
    </submittedName>
</protein>